<evidence type="ECO:0000313" key="2">
    <source>
        <dbReference type="Proteomes" id="UP000027446"/>
    </source>
</evidence>
<comment type="caution">
    <text evidence="1">The sequence shown here is derived from an EMBL/GenBank/DDBJ whole genome shotgun (WGS) entry which is preliminary data.</text>
</comment>
<proteinExistence type="predicted"/>
<dbReference type="AlphaFoldDB" id="A0A069E3Y3"/>
<dbReference type="RefSeq" id="WP_035569330.1">
    <property type="nucleotide sequence ID" value="NZ_ARYH01000001.1"/>
</dbReference>
<accession>A0A069E3Y3</accession>
<organism evidence="1 2">
    <name type="scientific">Hyphomonas adhaerens MHS-3</name>
    <dbReference type="NCBI Taxonomy" id="1280949"/>
    <lineage>
        <taxon>Bacteria</taxon>
        <taxon>Pseudomonadati</taxon>
        <taxon>Pseudomonadota</taxon>
        <taxon>Alphaproteobacteria</taxon>
        <taxon>Hyphomonadales</taxon>
        <taxon>Hyphomonadaceae</taxon>
        <taxon>Hyphomonas</taxon>
    </lineage>
</organism>
<sequence>MNLFREWLRQQERPQWDLLPLTHITKAYSAQKIALAEKLVPTRCHVFEKDILYSFYGRAAYKVHGDGAVKLEGACPVCFVLNGELLAKAAAVHPFDTGAYSSRLYKHVFADELEVKDFEISGDTGIPNALVRKFFQDQESYFVGDTSKIPSPEEVCSVEHLTVRAYHELVTSKGRNEPDDRVYSVEVAFGDEIEFQRGSLLAVIVPHTLWDANAKATYFKKLEELGAMIVPYEFFPGKDPSYYQALLEGQLRELFRALGYFDEKS</sequence>
<dbReference type="Proteomes" id="UP000027446">
    <property type="component" value="Unassembled WGS sequence"/>
</dbReference>
<reference evidence="1 2" key="1">
    <citation type="journal article" date="2014" name="Antonie Van Leeuwenhoek">
        <title>Hyphomonas beringensis sp. nov. and Hyphomonas chukchiensis sp. nov., isolated from surface seawater of the Bering Sea and Chukchi Sea.</title>
        <authorList>
            <person name="Li C."/>
            <person name="Lai Q."/>
            <person name="Li G."/>
            <person name="Dong C."/>
            <person name="Wang J."/>
            <person name="Liao Y."/>
            <person name="Shao Z."/>
        </authorList>
    </citation>
    <scope>NUCLEOTIDE SEQUENCE [LARGE SCALE GENOMIC DNA]</scope>
    <source>
        <strain evidence="1 2">MHS-3</strain>
    </source>
</reference>
<gene>
    <name evidence="1" type="ORF">HAD_02855</name>
</gene>
<dbReference type="OrthoDB" id="9127354at2"/>
<dbReference type="eggNOG" id="ENOG50335MX">
    <property type="taxonomic scope" value="Bacteria"/>
</dbReference>
<keyword evidence="2" id="KW-1185">Reference proteome</keyword>
<dbReference type="EMBL" id="ARYH01000001">
    <property type="protein sequence ID" value="KCZ84584.1"/>
    <property type="molecule type" value="Genomic_DNA"/>
</dbReference>
<evidence type="ECO:0000313" key="1">
    <source>
        <dbReference type="EMBL" id="KCZ84584.1"/>
    </source>
</evidence>
<name>A0A069E3Y3_9PROT</name>
<protein>
    <submittedName>
        <fullName evidence="1">Uncharacterized protein</fullName>
    </submittedName>
</protein>